<dbReference type="CDD" id="cd00310">
    <property type="entry name" value="ATP-synt_Fo_a_6"/>
    <property type="match status" value="1"/>
</dbReference>
<evidence type="ECO:0000256" key="11">
    <source>
        <dbReference type="HAMAP-Rule" id="MF_01393"/>
    </source>
</evidence>
<evidence type="ECO:0000256" key="12">
    <source>
        <dbReference type="RuleBase" id="RU000483"/>
    </source>
</evidence>
<evidence type="ECO:0000256" key="1">
    <source>
        <dbReference type="ARBA" id="ARBA00004141"/>
    </source>
</evidence>
<evidence type="ECO:0000256" key="4">
    <source>
        <dbReference type="ARBA" id="ARBA00022547"/>
    </source>
</evidence>
<evidence type="ECO:0000256" key="8">
    <source>
        <dbReference type="ARBA" id="ARBA00023065"/>
    </source>
</evidence>
<feature type="transmembrane region" description="Helical" evidence="11">
    <location>
        <begin position="104"/>
        <end position="127"/>
    </location>
</feature>
<evidence type="ECO:0000313" key="14">
    <source>
        <dbReference type="Proteomes" id="UP000265742"/>
    </source>
</evidence>
<organism evidence="13 14">
    <name type="scientific">Amnibacterium setariae</name>
    <dbReference type="NCBI Taxonomy" id="2306585"/>
    <lineage>
        <taxon>Bacteria</taxon>
        <taxon>Bacillati</taxon>
        <taxon>Actinomycetota</taxon>
        <taxon>Actinomycetes</taxon>
        <taxon>Micrococcales</taxon>
        <taxon>Microbacteriaceae</taxon>
        <taxon>Amnibacterium</taxon>
    </lineage>
</organism>
<evidence type="ECO:0000313" key="13">
    <source>
        <dbReference type="EMBL" id="RIX31108.1"/>
    </source>
</evidence>
<evidence type="ECO:0000256" key="7">
    <source>
        <dbReference type="ARBA" id="ARBA00022989"/>
    </source>
</evidence>
<keyword evidence="9 11" id="KW-0472">Membrane</keyword>
<dbReference type="GO" id="GO:0046933">
    <property type="term" value="F:proton-transporting ATP synthase activity, rotational mechanism"/>
    <property type="evidence" value="ECO:0007669"/>
    <property type="project" value="UniProtKB-UniRule"/>
</dbReference>
<evidence type="ECO:0000256" key="2">
    <source>
        <dbReference type="ARBA" id="ARBA00006810"/>
    </source>
</evidence>
<keyword evidence="8 11" id="KW-0406">Ion transport</keyword>
<evidence type="ECO:0000256" key="10">
    <source>
        <dbReference type="ARBA" id="ARBA00023310"/>
    </source>
</evidence>
<dbReference type="Proteomes" id="UP000265742">
    <property type="component" value="Unassembled WGS sequence"/>
</dbReference>
<evidence type="ECO:0000256" key="3">
    <source>
        <dbReference type="ARBA" id="ARBA00022448"/>
    </source>
</evidence>
<keyword evidence="7 11" id="KW-1133">Transmembrane helix</keyword>
<proteinExistence type="inferred from homology"/>
<reference evidence="14" key="1">
    <citation type="submission" date="2018-09" db="EMBL/GenBank/DDBJ databases">
        <authorList>
            <person name="Kim I."/>
        </authorList>
    </citation>
    <scope>NUCLEOTIDE SEQUENCE [LARGE SCALE GENOMIC DNA]</scope>
    <source>
        <strain evidence="14">DD4a</strain>
    </source>
</reference>
<feature type="transmembrane region" description="Helical" evidence="11">
    <location>
        <begin position="174"/>
        <end position="191"/>
    </location>
</feature>
<dbReference type="AlphaFoldDB" id="A0A3A1U7T5"/>
<gene>
    <name evidence="11 13" type="primary">atpB</name>
    <name evidence="13" type="ORF">D1781_07005</name>
</gene>
<dbReference type="GO" id="GO:0045259">
    <property type="term" value="C:proton-transporting ATP synthase complex"/>
    <property type="evidence" value="ECO:0007669"/>
    <property type="project" value="UniProtKB-KW"/>
</dbReference>
<dbReference type="Pfam" id="PF00119">
    <property type="entry name" value="ATP-synt_A"/>
    <property type="match status" value="1"/>
</dbReference>
<keyword evidence="4 11" id="KW-0138">CF(0)</keyword>
<dbReference type="HAMAP" id="MF_01393">
    <property type="entry name" value="ATP_synth_a_bact"/>
    <property type="match status" value="1"/>
</dbReference>
<dbReference type="InterPro" id="IPR045083">
    <property type="entry name" value="ATP_synth_F0_asu_bact/mt"/>
</dbReference>
<evidence type="ECO:0000256" key="5">
    <source>
        <dbReference type="ARBA" id="ARBA00022692"/>
    </source>
</evidence>
<feature type="transmembrane region" description="Helical" evidence="11">
    <location>
        <begin position="49"/>
        <end position="69"/>
    </location>
</feature>
<dbReference type="PANTHER" id="PTHR11410:SF0">
    <property type="entry name" value="ATP SYNTHASE SUBUNIT A"/>
    <property type="match status" value="1"/>
</dbReference>
<accession>A0A3A1U7T5</accession>
<dbReference type="InterPro" id="IPR035908">
    <property type="entry name" value="F0_ATP_A_sf"/>
</dbReference>
<keyword evidence="6 11" id="KW-0375">Hydrogen ion transport</keyword>
<feature type="transmembrane region" description="Helical" evidence="11">
    <location>
        <begin position="203"/>
        <end position="222"/>
    </location>
</feature>
<comment type="similarity">
    <text evidence="2 11 12">Belongs to the ATPase A chain family.</text>
</comment>
<name>A0A3A1U7T5_9MICO</name>
<keyword evidence="13" id="KW-0378">Hydrolase</keyword>
<keyword evidence="11" id="KW-1003">Cell membrane</keyword>
<keyword evidence="5 11" id="KW-0812">Transmembrane</keyword>
<dbReference type="GO" id="GO:0016787">
    <property type="term" value="F:hydrolase activity"/>
    <property type="evidence" value="ECO:0007669"/>
    <property type="project" value="UniProtKB-KW"/>
</dbReference>
<evidence type="ECO:0000256" key="9">
    <source>
        <dbReference type="ARBA" id="ARBA00023136"/>
    </source>
</evidence>
<keyword evidence="14" id="KW-1185">Reference proteome</keyword>
<evidence type="ECO:0000256" key="6">
    <source>
        <dbReference type="ARBA" id="ARBA00022781"/>
    </source>
</evidence>
<sequence>MERALLHHALTQISMAAEDGGFHAPTIAEFFPPIVLFEGTPFALNRIMLIRLAVMLVLVLFVVIGTRSLKVVPTRGSSLVEFPFNFVRNNIAYEVLGEHDGKRFLPLITTIFFLVIGMNITSVIPGLNIAGTSVIGLPLLLAVIAWVVFIYAGLKKNGVGFLKASLFPPGVPKALYLLLTPIEFLSTFILRPVTLTLRLTMNMLVGHLLLVLFFSATWFFFFQQGPNGFSFFGLGTLVFGFAFTLFELFVAALQAYIFALLTAVYIQLSLADEH</sequence>
<keyword evidence="10 11" id="KW-0066">ATP synthesis</keyword>
<dbReference type="PRINTS" id="PR00123">
    <property type="entry name" value="ATPASEA"/>
</dbReference>
<dbReference type="Gene3D" id="1.20.120.220">
    <property type="entry name" value="ATP synthase, F0 complex, subunit A"/>
    <property type="match status" value="1"/>
</dbReference>
<dbReference type="GO" id="GO:0005886">
    <property type="term" value="C:plasma membrane"/>
    <property type="evidence" value="ECO:0007669"/>
    <property type="project" value="UniProtKB-SubCell"/>
</dbReference>
<protein>
    <recommendedName>
        <fullName evidence="11 12">ATP synthase subunit a</fullName>
    </recommendedName>
    <alternativeName>
        <fullName evidence="11">ATP synthase F0 sector subunit a</fullName>
    </alternativeName>
    <alternativeName>
        <fullName evidence="11">F-ATPase subunit 6</fullName>
    </alternativeName>
</protein>
<dbReference type="EMBL" id="QXTG01000001">
    <property type="protein sequence ID" value="RIX31108.1"/>
    <property type="molecule type" value="Genomic_DNA"/>
</dbReference>
<feature type="transmembrane region" description="Helical" evidence="11">
    <location>
        <begin position="134"/>
        <end position="154"/>
    </location>
</feature>
<dbReference type="SUPFAM" id="SSF81336">
    <property type="entry name" value="F1F0 ATP synthase subunit A"/>
    <property type="match status" value="1"/>
</dbReference>
<dbReference type="InterPro" id="IPR000568">
    <property type="entry name" value="ATP_synth_F0_asu"/>
</dbReference>
<comment type="subcellular location">
    <subcellularLocation>
        <location evidence="11 12">Cell membrane</location>
        <topology evidence="11 12">Multi-pass membrane protein</topology>
    </subcellularLocation>
    <subcellularLocation>
        <location evidence="1">Membrane</location>
        <topology evidence="1">Multi-pass membrane protein</topology>
    </subcellularLocation>
</comment>
<dbReference type="PANTHER" id="PTHR11410">
    <property type="entry name" value="ATP SYNTHASE SUBUNIT A"/>
    <property type="match status" value="1"/>
</dbReference>
<dbReference type="NCBIfam" id="TIGR01131">
    <property type="entry name" value="ATP_synt_6_or_A"/>
    <property type="match status" value="1"/>
</dbReference>
<dbReference type="OrthoDB" id="9809130at2"/>
<keyword evidence="3 11" id="KW-0813">Transport</keyword>
<comment type="function">
    <text evidence="11 12">Key component of the proton channel; it plays a direct role in the translocation of protons across the membrane.</text>
</comment>
<comment type="caution">
    <text evidence="13">The sequence shown here is derived from an EMBL/GenBank/DDBJ whole genome shotgun (WGS) entry which is preliminary data.</text>
</comment>